<evidence type="ECO:0000256" key="1">
    <source>
        <dbReference type="ARBA" id="ARBA00004496"/>
    </source>
</evidence>
<dbReference type="InterPro" id="IPR043129">
    <property type="entry name" value="ATPase_NBD"/>
</dbReference>
<evidence type="ECO:0000259" key="13">
    <source>
        <dbReference type="Pfam" id="PF00814"/>
    </source>
</evidence>
<dbReference type="OrthoDB" id="9809995at2"/>
<comment type="similarity">
    <text evidence="2">Belongs to the KAE1 / TsaD family. TsaB subfamily.</text>
</comment>
<dbReference type="GO" id="GO:0061711">
    <property type="term" value="F:tRNA N(6)-L-threonylcarbamoyladenine synthase activity"/>
    <property type="evidence" value="ECO:0007669"/>
    <property type="project" value="UniProtKB-EC"/>
</dbReference>
<evidence type="ECO:0000256" key="2">
    <source>
        <dbReference type="ARBA" id="ARBA00010493"/>
    </source>
</evidence>
<dbReference type="GO" id="GO:0005829">
    <property type="term" value="C:cytosol"/>
    <property type="evidence" value="ECO:0007669"/>
    <property type="project" value="TreeGrafter"/>
</dbReference>
<name>A0A095TTD4_9GAMM</name>
<dbReference type="RefSeq" id="WP_035230813.1">
    <property type="nucleotide sequence ID" value="NZ_ARXV01000003.1"/>
</dbReference>
<dbReference type="EC" id="2.3.1.234" evidence="3"/>
<feature type="domain" description="Gcp-like" evidence="13">
    <location>
        <begin position="34"/>
        <end position="154"/>
    </location>
</feature>
<dbReference type="SUPFAM" id="SSF53067">
    <property type="entry name" value="Actin-like ATPase domain"/>
    <property type="match status" value="2"/>
</dbReference>
<dbReference type="EMBL" id="ARXV01000003">
    <property type="protein sequence ID" value="KGD65628.1"/>
    <property type="molecule type" value="Genomic_DNA"/>
</dbReference>
<dbReference type="PANTHER" id="PTHR11735:SF11">
    <property type="entry name" value="TRNA THREONYLCARBAMOYLADENOSINE BIOSYNTHESIS PROTEIN TSAB"/>
    <property type="match status" value="1"/>
</dbReference>
<evidence type="ECO:0000313" key="14">
    <source>
        <dbReference type="EMBL" id="KGD65628.1"/>
    </source>
</evidence>
<dbReference type="InterPro" id="IPR017861">
    <property type="entry name" value="KAE1/TsaD"/>
</dbReference>
<reference evidence="14 15" key="1">
    <citation type="submission" date="2012-09" db="EMBL/GenBank/DDBJ databases">
        <title>Genome Sequence of alkane-degrading Bacterium Alcanivorax sp. 19-m-6.</title>
        <authorList>
            <person name="Lai Q."/>
            <person name="Shao Z."/>
        </authorList>
    </citation>
    <scope>NUCLEOTIDE SEQUENCE [LARGE SCALE GENOMIC DNA]</scope>
    <source>
        <strain evidence="14 15">19-m-6</strain>
    </source>
</reference>
<evidence type="ECO:0000256" key="3">
    <source>
        <dbReference type="ARBA" id="ARBA00012156"/>
    </source>
</evidence>
<evidence type="ECO:0000256" key="9">
    <source>
        <dbReference type="ARBA" id="ARBA00023004"/>
    </source>
</evidence>
<keyword evidence="10" id="KW-0012">Acyltransferase</keyword>
<keyword evidence="7" id="KW-0819">tRNA processing</keyword>
<keyword evidence="8" id="KW-0479">Metal-binding</keyword>
<keyword evidence="6" id="KW-0808">Transferase</keyword>
<dbReference type="AlphaFoldDB" id="A0A095TTD4"/>
<comment type="subcellular location">
    <subcellularLocation>
        <location evidence="1">Cytoplasm</location>
    </subcellularLocation>
</comment>
<evidence type="ECO:0000256" key="7">
    <source>
        <dbReference type="ARBA" id="ARBA00022694"/>
    </source>
</evidence>
<protein>
    <recommendedName>
        <fullName evidence="4">tRNA threonylcarbamoyladenosine biosynthesis protein TsaB</fullName>
        <ecNumber evidence="3">2.3.1.234</ecNumber>
    </recommendedName>
    <alternativeName>
        <fullName evidence="11">t(6)A37 threonylcarbamoyladenosine biosynthesis protein TsaB</fullName>
    </alternativeName>
</protein>
<dbReference type="GO" id="GO:0046872">
    <property type="term" value="F:metal ion binding"/>
    <property type="evidence" value="ECO:0007669"/>
    <property type="project" value="UniProtKB-KW"/>
</dbReference>
<evidence type="ECO:0000313" key="15">
    <source>
        <dbReference type="Proteomes" id="UP000029444"/>
    </source>
</evidence>
<sequence length="228" mass="23753">MTKILALETAGESCSVALLDDSLPAGQQVREHFEIAPRKQTELALPMVESMLAEAGLSLKQMDCIAFGHGPGAFTGVRVAAAVAQGLAFSSDLPVVGVSTLAACALGVAGEGDASRVIACFDARMGELYMGAYQFAGDQIETVQPDGLFKPDALPVLEGKWCIAGSGLVYQDALTTAYDASACLPDAHPHAQAVARLALSAYQRGEAVSAEQAQPVYLRDQVIQGAVR</sequence>
<dbReference type="eggNOG" id="COG1214">
    <property type="taxonomic scope" value="Bacteria"/>
</dbReference>
<proteinExistence type="inferred from homology"/>
<dbReference type="PATRIC" id="fig|1177154.3.peg.859"/>
<keyword evidence="9" id="KW-0408">Iron</keyword>
<evidence type="ECO:0000256" key="11">
    <source>
        <dbReference type="ARBA" id="ARBA00032446"/>
    </source>
</evidence>
<keyword evidence="5" id="KW-0963">Cytoplasm</keyword>
<evidence type="ECO:0000256" key="10">
    <source>
        <dbReference type="ARBA" id="ARBA00023315"/>
    </source>
</evidence>
<dbReference type="FunFam" id="3.30.420.40:FF:000097">
    <property type="entry name" value="tRNA threonylcarbamoyladenosine biosynthesis protein TsaB"/>
    <property type="match status" value="1"/>
</dbReference>
<dbReference type="Gene3D" id="3.30.420.40">
    <property type="match status" value="2"/>
</dbReference>
<comment type="caution">
    <text evidence="14">The sequence shown here is derived from an EMBL/GenBank/DDBJ whole genome shotgun (WGS) entry which is preliminary data.</text>
</comment>
<dbReference type="InterPro" id="IPR022496">
    <property type="entry name" value="T6A_TsaB"/>
</dbReference>
<evidence type="ECO:0000256" key="6">
    <source>
        <dbReference type="ARBA" id="ARBA00022679"/>
    </source>
</evidence>
<dbReference type="NCBIfam" id="TIGR03725">
    <property type="entry name" value="T6A_YeaZ"/>
    <property type="match status" value="1"/>
</dbReference>
<evidence type="ECO:0000256" key="5">
    <source>
        <dbReference type="ARBA" id="ARBA00022490"/>
    </source>
</evidence>
<dbReference type="Proteomes" id="UP000029444">
    <property type="component" value="Unassembled WGS sequence"/>
</dbReference>
<dbReference type="PRINTS" id="PR00789">
    <property type="entry name" value="OSIALOPTASE"/>
</dbReference>
<dbReference type="CDD" id="cd24032">
    <property type="entry name" value="ASKHA_NBD_TsaB"/>
    <property type="match status" value="1"/>
</dbReference>
<evidence type="ECO:0000256" key="4">
    <source>
        <dbReference type="ARBA" id="ARBA00019012"/>
    </source>
</evidence>
<accession>A0A095TTD4</accession>
<keyword evidence="15" id="KW-1185">Reference proteome</keyword>
<dbReference type="InterPro" id="IPR000905">
    <property type="entry name" value="Gcp-like_dom"/>
</dbReference>
<dbReference type="STRING" id="1177154.Y5S_00852"/>
<evidence type="ECO:0000256" key="12">
    <source>
        <dbReference type="ARBA" id="ARBA00048117"/>
    </source>
</evidence>
<gene>
    <name evidence="14" type="ORF">Y5S_00852</name>
</gene>
<dbReference type="Pfam" id="PF00814">
    <property type="entry name" value="TsaD"/>
    <property type="match status" value="1"/>
</dbReference>
<organism evidence="14 15">
    <name type="scientific">Alcanivorax nanhaiticus</name>
    <dbReference type="NCBI Taxonomy" id="1177154"/>
    <lineage>
        <taxon>Bacteria</taxon>
        <taxon>Pseudomonadati</taxon>
        <taxon>Pseudomonadota</taxon>
        <taxon>Gammaproteobacteria</taxon>
        <taxon>Oceanospirillales</taxon>
        <taxon>Alcanivoracaceae</taxon>
        <taxon>Alcanivorax</taxon>
    </lineage>
</organism>
<dbReference type="PANTHER" id="PTHR11735">
    <property type="entry name" value="TRNA N6-ADENOSINE THREONYLCARBAMOYLTRANSFERASE"/>
    <property type="match status" value="1"/>
</dbReference>
<evidence type="ECO:0000256" key="8">
    <source>
        <dbReference type="ARBA" id="ARBA00022723"/>
    </source>
</evidence>
<comment type="catalytic activity">
    <reaction evidence="12">
        <text>L-threonylcarbamoyladenylate + adenosine(37) in tRNA = N(6)-L-threonylcarbamoyladenosine(37) in tRNA + AMP + H(+)</text>
        <dbReference type="Rhea" id="RHEA:37059"/>
        <dbReference type="Rhea" id="RHEA-COMP:10162"/>
        <dbReference type="Rhea" id="RHEA-COMP:10163"/>
        <dbReference type="ChEBI" id="CHEBI:15378"/>
        <dbReference type="ChEBI" id="CHEBI:73682"/>
        <dbReference type="ChEBI" id="CHEBI:74411"/>
        <dbReference type="ChEBI" id="CHEBI:74418"/>
        <dbReference type="ChEBI" id="CHEBI:456215"/>
        <dbReference type="EC" id="2.3.1.234"/>
    </reaction>
</comment>
<dbReference type="GO" id="GO:0002949">
    <property type="term" value="P:tRNA threonylcarbamoyladenosine modification"/>
    <property type="evidence" value="ECO:0007669"/>
    <property type="project" value="InterPro"/>
</dbReference>